<reference evidence="1" key="2">
    <citation type="submission" date="2024-05" db="EMBL/GenBank/DDBJ databases">
        <title>Rhodohalobacter halophilus gen. nov., sp. nov., a moderately halophilic member of the family Balneolaceae.</title>
        <authorList>
            <person name="Xia J."/>
        </authorList>
    </citation>
    <scope>NUCLEOTIDE SEQUENCE</scope>
    <source>
        <strain evidence="1">WB101</strain>
    </source>
</reference>
<keyword evidence="2" id="KW-1185">Reference proteome</keyword>
<dbReference type="RefSeq" id="WP_237854937.1">
    <property type="nucleotide sequence ID" value="NZ_JAKLWS010000018.1"/>
</dbReference>
<name>A0ABS9KFE8_9BACT</name>
<sequence>MILSVPFSSHAQFNDILEISGYVKELGQLSIDNGFSTFRYDNILHHRLETEWSFTSNFELNADIRTRLLTGYTVRNSPGLDGLYENDPDLVDLWWVWADSDELLLHSQIDRMHLSYFNGPLEIYAGRQRINWGKTYVWNPNDLFNNYAFLDFDYEERPGVDAVSMIYNLDFASSIETAVKLGDSFEEMVIAGMYRTNWKQYDLQFIGGHYFDKLTVGIGWAGYIKDAGFKGEVSYFHPEDNGSESKGNITTTVGLDYMFSNSLYAQAELLYNGGNRGRGSPVFELLQPPSADNLFITETGYFLNASYPLTPLTSITGGVLGSFDEEFVILIPQISHSLTNNIDFLVLAQLLKGSFLTEFIDTPNVFYFRLKWSY</sequence>
<accession>A0ABS9KFE8</accession>
<evidence type="ECO:0000313" key="2">
    <source>
        <dbReference type="Proteomes" id="UP001165366"/>
    </source>
</evidence>
<dbReference type="Proteomes" id="UP001165366">
    <property type="component" value="Unassembled WGS sequence"/>
</dbReference>
<reference evidence="1" key="1">
    <citation type="submission" date="2022-01" db="EMBL/GenBank/DDBJ databases">
        <authorList>
            <person name="Wang Y."/>
        </authorList>
    </citation>
    <scope>NUCLEOTIDE SEQUENCE</scope>
    <source>
        <strain evidence="1">WB101</strain>
    </source>
</reference>
<evidence type="ECO:0008006" key="3">
    <source>
        <dbReference type="Google" id="ProtNLM"/>
    </source>
</evidence>
<organism evidence="1 2">
    <name type="scientific">Rhodohalobacter sulfatireducens</name>
    <dbReference type="NCBI Taxonomy" id="2911366"/>
    <lineage>
        <taxon>Bacteria</taxon>
        <taxon>Pseudomonadati</taxon>
        <taxon>Balneolota</taxon>
        <taxon>Balneolia</taxon>
        <taxon>Balneolales</taxon>
        <taxon>Balneolaceae</taxon>
        <taxon>Rhodohalobacter</taxon>
    </lineage>
</organism>
<proteinExistence type="predicted"/>
<gene>
    <name evidence="1" type="ORF">L6773_13440</name>
</gene>
<dbReference type="EMBL" id="JAKLWS010000018">
    <property type="protein sequence ID" value="MCG2589577.1"/>
    <property type="molecule type" value="Genomic_DNA"/>
</dbReference>
<comment type="caution">
    <text evidence="1">The sequence shown here is derived from an EMBL/GenBank/DDBJ whole genome shotgun (WGS) entry which is preliminary data.</text>
</comment>
<protein>
    <recommendedName>
        <fullName evidence="3">Alginate export domain-containing protein</fullName>
    </recommendedName>
</protein>
<evidence type="ECO:0000313" key="1">
    <source>
        <dbReference type="EMBL" id="MCG2589577.1"/>
    </source>
</evidence>